<dbReference type="EMBL" id="KP843349">
    <property type="protein sequence ID" value="ALD51485.1"/>
    <property type="molecule type" value="mRNA"/>
</dbReference>
<evidence type="ECO:0000313" key="11">
    <source>
        <dbReference type="EMBL" id="ALD51485.1"/>
    </source>
</evidence>
<evidence type="ECO:0000256" key="8">
    <source>
        <dbReference type="ARBA" id="ARBA00023170"/>
    </source>
</evidence>
<feature type="transmembrane region" description="Helical" evidence="10">
    <location>
        <begin position="278"/>
        <end position="299"/>
    </location>
</feature>
<dbReference type="GO" id="GO:0005886">
    <property type="term" value="C:plasma membrane"/>
    <property type="evidence" value="ECO:0007669"/>
    <property type="project" value="UniProtKB-SubCell"/>
</dbReference>
<keyword evidence="5 10" id="KW-0552">Olfaction</keyword>
<evidence type="ECO:0000256" key="3">
    <source>
        <dbReference type="ARBA" id="ARBA00022606"/>
    </source>
</evidence>
<dbReference type="InterPro" id="IPR004117">
    <property type="entry name" value="7tm6_olfct_rcpt"/>
</dbReference>
<evidence type="ECO:0000256" key="7">
    <source>
        <dbReference type="ARBA" id="ARBA00023136"/>
    </source>
</evidence>
<protein>
    <recommendedName>
        <fullName evidence="10">Odorant receptor</fullName>
    </recommendedName>
</protein>
<evidence type="ECO:0000256" key="4">
    <source>
        <dbReference type="ARBA" id="ARBA00022692"/>
    </source>
</evidence>
<evidence type="ECO:0000256" key="5">
    <source>
        <dbReference type="ARBA" id="ARBA00022725"/>
    </source>
</evidence>
<evidence type="ECO:0000256" key="6">
    <source>
        <dbReference type="ARBA" id="ARBA00022989"/>
    </source>
</evidence>
<keyword evidence="8 10" id="KW-0675">Receptor</keyword>
<comment type="similarity">
    <text evidence="10">Belongs to the insect chemoreceptor superfamily. Heteromeric odorant receptor channel (TC 1.A.69) family.</text>
</comment>
<keyword evidence="6 10" id="KW-1133">Transmembrane helix</keyword>
<comment type="caution">
    <text evidence="10">Lacks conserved residue(s) required for the propagation of feature annotation.</text>
</comment>
<evidence type="ECO:0000256" key="2">
    <source>
        <dbReference type="ARBA" id="ARBA00022475"/>
    </source>
</evidence>
<accession>A0A0M5KAS6</accession>
<dbReference type="PANTHER" id="PTHR21137:SF35">
    <property type="entry name" value="ODORANT RECEPTOR 19A-RELATED"/>
    <property type="match status" value="1"/>
</dbReference>
<reference evidence="11" key="2">
    <citation type="submission" date="2015-02" db="EMBL/GenBank/DDBJ databases">
        <authorList>
            <person name="Torres C."/>
        </authorList>
    </citation>
    <scope>NUCLEOTIDE SEQUENCE</scope>
</reference>
<dbReference type="GO" id="GO:0004984">
    <property type="term" value="F:olfactory receptor activity"/>
    <property type="evidence" value="ECO:0007669"/>
    <property type="project" value="InterPro"/>
</dbReference>
<feature type="transmembrane region" description="Helical" evidence="10">
    <location>
        <begin position="48"/>
        <end position="70"/>
    </location>
</feature>
<comment type="subcellular location">
    <subcellularLocation>
        <location evidence="1 10">Cell membrane</location>
        <topology evidence="1 10">Multi-pass membrane protein</topology>
    </subcellularLocation>
</comment>
<keyword evidence="4 10" id="KW-0812">Transmembrane</keyword>
<name>A0A0M5KAS6_LOCMI</name>
<evidence type="ECO:0000256" key="1">
    <source>
        <dbReference type="ARBA" id="ARBA00004651"/>
    </source>
</evidence>
<dbReference type="Pfam" id="PF02949">
    <property type="entry name" value="7tm_6"/>
    <property type="match status" value="1"/>
</dbReference>
<feature type="transmembrane region" description="Helical" evidence="10">
    <location>
        <begin position="311"/>
        <end position="328"/>
    </location>
</feature>
<reference evidence="11" key="1">
    <citation type="journal article" date="2015" name="Cell. Mol. Life Sci.">
        <title>Identification and functional analysis of olfactory receptor family reveal unusual characteristics of the olfactory system in the migratory locust.</title>
        <authorList>
            <person name="Wang Z."/>
            <person name="Yang P."/>
            <person name="Chen D."/>
            <person name="Jiang F."/>
            <person name="Li Y."/>
            <person name="Wang X."/>
            <person name="Kang L."/>
        </authorList>
    </citation>
    <scope>NUCLEOTIDE SEQUENCE</scope>
</reference>
<dbReference type="GO" id="GO:0007165">
    <property type="term" value="P:signal transduction"/>
    <property type="evidence" value="ECO:0007669"/>
    <property type="project" value="UniProtKB-KW"/>
</dbReference>
<keyword evidence="3 10" id="KW-0716">Sensory transduction</keyword>
<sequence>MGLWQPRGRAAQRVNALLASLTLGSLCFMALCVTLKLCADTPQEIEQLTLCTLVASICVGFICKTALFVIQGDTLQQTVRLLEDTSEQFCTGDHNRLTRRRYLRLSNNVYYYCQMVAVPAAILTNTDDEEQQLPWQLPLPAWFPGDIYETPHFQILYVVHSFCVLVAVQSCLSIDIFFVHMMLMVAAELDVLNCNLAAMDHITVQTTRNEEERFIPRYKRNGRRLPLLNSGQSLAEQTLSQDTAHKDLNQQLLNNVLHHQAILRSVSLLQSAMNVSTFTLLFVNMANLCSSLFVAGVLLQKEGNVGKALNALFSIPALLYETIIYCIYGHIMTDQSERLVYSAFSSGWVNSDPGFKRSMLIFMMVTVRPMAITVGKTCRLSKQMLLQVLNGTYALLNMLYHVHRSE</sequence>
<dbReference type="GO" id="GO:0005549">
    <property type="term" value="F:odorant binding"/>
    <property type="evidence" value="ECO:0007669"/>
    <property type="project" value="InterPro"/>
</dbReference>
<feature type="transmembrane region" description="Helical" evidence="10">
    <location>
        <begin position="155"/>
        <end position="179"/>
    </location>
</feature>
<keyword evidence="2" id="KW-1003">Cell membrane</keyword>
<keyword evidence="9 10" id="KW-0807">Transducer</keyword>
<organism evidence="11">
    <name type="scientific">Locusta migratoria</name>
    <name type="common">Migratory locust</name>
    <dbReference type="NCBI Taxonomy" id="7004"/>
    <lineage>
        <taxon>Eukaryota</taxon>
        <taxon>Metazoa</taxon>
        <taxon>Ecdysozoa</taxon>
        <taxon>Arthropoda</taxon>
        <taxon>Hexapoda</taxon>
        <taxon>Insecta</taxon>
        <taxon>Pterygota</taxon>
        <taxon>Neoptera</taxon>
        <taxon>Polyneoptera</taxon>
        <taxon>Orthoptera</taxon>
        <taxon>Caelifera</taxon>
        <taxon>Acrididea</taxon>
        <taxon>Acridomorpha</taxon>
        <taxon>Acridoidea</taxon>
        <taxon>Acrididae</taxon>
        <taxon>Oedipodinae</taxon>
        <taxon>Locusta</taxon>
    </lineage>
</organism>
<dbReference type="PANTHER" id="PTHR21137">
    <property type="entry name" value="ODORANT RECEPTOR"/>
    <property type="match status" value="1"/>
</dbReference>
<evidence type="ECO:0000256" key="10">
    <source>
        <dbReference type="RuleBase" id="RU351113"/>
    </source>
</evidence>
<dbReference type="AlphaFoldDB" id="A0A0M5KAS6"/>
<evidence type="ECO:0000256" key="9">
    <source>
        <dbReference type="ARBA" id="ARBA00023224"/>
    </source>
</evidence>
<keyword evidence="7 10" id="KW-0472">Membrane</keyword>
<proteinExistence type="evidence at transcript level"/>